<organism evidence="2 3">
    <name type="scientific">Catenovulum adriaticum</name>
    <dbReference type="NCBI Taxonomy" id="2984846"/>
    <lineage>
        <taxon>Bacteria</taxon>
        <taxon>Pseudomonadati</taxon>
        <taxon>Pseudomonadota</taxon>
        <taxon>Gammaproteobacteria</taxon>
        <taxon>Alteromonadales</taxon>
        <taxon>Alteromonadaceae</taxon>
        <taxon>Catenovulum</taxon>
    </lineage>
</organism>
<keyword evidence="3" id="KW-1185">Reference proteome</keyword>
<protein>
    <submittedName>
        <fullName evidence="2">Uncharacterized protein</fullName>
    </submittedName>
</protein>
<dbReference type="RefSeq" id="WP_268074029.1">
    <property type="nucleotide sequence ID" value="NZ_CP109965.1"/>
</dbReference>
<proteinExistence type="predicted"/>
<sequence>MNKKTDTQPKPNACTNTSTKSTSMDDIMPTAHPLKTFVNRFAGGDNIPKLNLPFDYNHLPYFISLLENSKEMIELGLNTTSFNNEETPKAKALFQSVLDQINDALAIFKVKTNELDAMYKIYIKSDYRSFLEYISVQNKAGDKITSCLIDSAYNSTNAFLHLARSANNSLIQVKPHIQSHDKIIQTLRLIGDWASIQKTACDDMIKAVKLFEG</sequence>
<gene>
    <name evidence="2" type="ORF">OLW01_11350</name>
</gene>
<dbReference type="EMBL" id="CP109965">
    <property type="protein sequence ID" value="WAJ69745.1"/>
    <property type="molecule type" value="Genomic_DNA"/>
</dbReference>
<reference evidence="2" key="1">
    <citation type="submission" date="2022-10" db="EMBL/GenBank/DDBJ databases">
        <title>Catenovulum adriacola sp. nov. isolated in the Harbour of Susak.</title>
        <authorList>
            <person name="Schoch T."/>
            <person name="Reich S.J."/>
            <person name="Stoeferle S."/>
            <person name="Flaiz M."/>
            <person name="Kazda M."/>
            <person name="Riedel C.U."/>
            <person name="Duerre P."/>
        </authorList>
    </citation>
    <scope>NUCLEOTIDE SEQUENCE</scope>
    <source>
        <strain evidence="2">TS8</strain>
    </source>
</reference>
<evidence type="ECO:0000313" key="2">
    <source>
        <dbReference type="EMBL" id="WAJ69745.1"/>
    </source>
</evidence>
<feature type="region of interest" description="Disordered" evidence="1">
    <location>
        <begin position="1"/>
        <end position="25"/>
    </location>
</feature>
<accession>A0ABY7AMQ9</accession>
<name>A0ABY7AMQ9_9ALTE</name>
<feature type="compositionally biased region" description="Polar residues" evidence="1">
    <location>
        <begin position="8"/>
        <end position="24"/>
    </location>
</feature>
<evidence type="ECO:0000313" key="3">
    <source>
        <dbReference type="Proteomes" id="UP001163726"/>
    </source>
</evidence>
<evidence type="ECO:0000256" key="1">
    <source>
        <dbReference type="SAM" id="MobiDB-lite"/>
    </source>
</evidence>
<dbReference type="Proteomes" id="UP001163726">
    <property type="component" value="Chromosome"/>
</dbReference>